<dbReference type="EMBL" id="FXWG01000002">
    <property type="protein sequence ID" value="SMQ69287.1"/>
    <property type="molecule type" value="Genomic_DNA"/>
</dbReference>
<keyword evidence="3" id="KW-0813">Transport</keyword>
<dbReference type="OrthoDB" id="9803988at2"/>
<evidence type="ECO:0000256" key="5">
    <source>
        <dbReference type="SAM" id="SignalP"/>
    </source>
</evidence>
<proteinExistence type="inferred from homology"/>
<keyword evidence="8" id="KW-1185">Reference proteome</keyword>
<evidence type="ECO:0000256" key="4">
    <source>
        <dbReference type="ARBA" id="ARBA00022729"/>
    </source>
</evidence>
<dbReference type="Gene3D" id="3.10.105.10">
    <property type="entry name" value="Dipeptide-binding Protein, Domain 3"/>
    <property type="match status" value="1"/>
</dbReference>
<dbReference type="PANTHER" id="PTHR30290:SF10">
    <property type="entry name" value="PERIPLASMIC OLIGOPEPTIDE-BINDING PROTEIN-RELATED"/>
    <property type="match status" value="1"/>
</dbReference>
<dbReference type="SUPFAM" id="SSF53850">
    <property type="entry name" value="Periplasmic binding protein-like II"/>
    <property type="match status" value="1"/>
</dbReference>
<dbReference type="PANTHER" id="PTHR30290">
    <property type="entry name" value="PERIPLASMIC BINDING COMPONENT OF ABC TRANSPORTER"/>
    <property type="match status" value="1"/>
</dbReference>
<dbReference type="PROSITE" id="PS51257">
    <property type="entry name" value="PROKAR_LIPOPROTEIN"/>
    <property type="match status" value="1"/>
</dbReference>
<feature type="signal peptide" evidence="5">
    <location>
        <begin position="1"/>
        <end position="22"/>
    </location>
</feature>
<dbReference type="GO" id="GO:0030313">
    <property type="term" value="C:cell envelope"/>
    <property type="evidence" value="ECO:0007669"/>
    <property type="project" value="UniProtKB-SubCell"/>
</dbReference>
<dbReference type="InterPro" id="IPR039424">
    <property type="entry name" value="SBP_5"/>
</dbReference>
<dbReference type="Proteomes" id="UP000194420">
    <property type="component" value="Unassembled WGS sequence"/>
</dbReference>
<comment type="subcellular location">
    <subcellularLocation>
        <location evidence="1">Periplasm</location>
    </subcellularLocation>
</comment>
<comment type="similarity">
    <text evidence="2">Belongs to the bacterial solute-binding protein 5 family.</text>
</comment>
<protein>
    <submittedName>
        <fullName evidence="7">ABC-type transport system, substrate-binding protein</fullName>
    </submittedName>
</protein>
<organism evidence="7 8">
    <name type="scientific">Altererythrobacter xiamenensis</name>
    <dbReference type="NCBI Taxonomy" id="1316679"/>
    <lineage>
        <taxon>Bacteria</taxon>
        <taxon>Pseudomonadati</taxon>
        <taxon>Pseudomonadota</taxon>
        <taxon>Alphaproteobacteria</taxon>
        <taxon>Sphingomonadales</taxon>
        <taxon>Erythrobacteraceae</taxon>
        <taxon>Altererythrobacter</taxon>
    </lineage>
</organism>
<evidence type="ECO:0000313" key="8">
    <source>
        <dbReference type="Proteomes" id="UP000194420"/>
    </source>
</evidence>
<dbReference type="Pfam" id="PF00496">
    <property type="entry name" value="SBP_bac_5"/>
    <property type="match status" value="1"/>
</dbReference>
<evidence type="ECO:0000256" key="2">
    <source>
        <dbReference type="ARBA" id="ARBA00005695"/>
    </source>
</evidence>
<dbReference type="GO" id="GO:1904680">
    <property type="term" value="F:peptide transmembrane transporter activity"/>
    <property type="evidence" value="ECO:0007669"/>
    <property type="project" value="TreeGrafter"/>
</dbReference>
<evidence type="ECO:0000256" key="3">
    <source>
        <dbReference type="ARBA" id="ARBA00022448"/>
    </source>
</evidence>
<dbReference type="GO" id="GO:0015833">
    <property type="term" value="P:peptide transport"/>
    <property type="evidence" value="ECO:0007669"/>
    <property type="project" value="TreeGrafter"/>
</dbReference>
<evidence type="ECO:0000259" key="6">
    <source>
        <dbReference type="Pfam" id="PF00496"/>
    </source>
</evidence>
<name>A0A1Y6F3E4_9SPHN</name>
<sequence length="485" mass="53114">MIRICYALFLSLLLAACGSQSADGPVEVAVIGQSESLFQQGVRLSAPAQHLRASTHEGLVAMNASGQIVPAIAERWIVTDDGMSYIFRLRNTNWPSGDAITATDVRRELLDNLRRLEGTSLGLDLAKIRDVRAMTGRVVEIRLTSPMPEFLRLLAQPEMGLIKEGQGAGPMQLSRDEERDEAILTALPPEQRGMPARRDWEELTRPLRLRSLPAAEAVEAFASGDVDLVLNGRLVDLPLANTGPLTRGTVRLDAALGQLGLVVRSDEGLLAEPERREALAMAIDRSDLMEPFSLGGWQSATSIVPREMWGDVVPEELEWTDWSMERRRAEARNRIAAYDGAATVSIGMPRGPGSELLFRQLASDFRAIGVEARLVESGSGADLELHDRVARIASPRWFLNQFNCSIRRGPCSPEADAAVLNSLSASNPEEKATLLAQAEIALQDSHVYIPFGAPIRWSLVRGSIVGYQENQWGLHPLFPLAEPPI</sequence>
<gene>
    <name evidence="7" type="ORF">SAMN06297468_1495</name>
</gene>
<keyword evidence="4 5" id="KW-0732">Signal</keyword>
<reference evidence="8" key="1">
    <citation type="submission" date="2017-04" db="EMBL/GenBank/DDBJ databases">
        <authorList>
            <person name="Varghese N."/>
            <person name="Submissions S."/>
        </authorList>
    </citation>
    <scope>NUCLEOTIDE SEQUENCE [LARGE SCALE GENOMIC DNA]</scope>
</reference>
<feature type="domain" description="Solute-binding protein family 5" evidence="6">
    <location>
        <begin position="67"/>
        <end position="162"/>
    </location>
</feature>
<dbReference type="Gene3D" id="3.90.76.10">
    <property type="entry name" value="Dipeptide-binding Protein, Domain 1"/>
    <property type="match status" value="1"/>
</dbReference>
<dbReference type="AlphaFoldDB" id="A0A1Y6F3E4"/>
<dbReference type="Gene3D" id="3.40.190.10">
    <property type="entry name" value="Periplasmic binding protein-like II"/>
    <property type="match status" value="1"/>
</dbReference>
<feature type="chain" id="PRO_5013187325" evidence="5">
    <location>
        <begin position="23"/>
        <end position="485"/>
    </location>
</feature>
<evidence type="ECO:0000256" key="1">
    <source>
        <dbReference type="ARBA" id="ARBA00004418"/>
    </source>
</evidence>
<dbReference type="RefSeq" id="WP_086437402.1">
    <property type="nucleotide sequence ID" value="NZ_FXWG01000002.1"/>
</dbReference>
<dbReference type="InterPro" id="IPR000914">
    <property type="entry name" value="SBP_5_dom"/>
</dbReference>
<evidence type="ECO:0000313" key="7">
    <source>
        <dbReference type="EMBL" id="SMQ69287.1"/>
    </source>
</evidence>
<accession>A0A1Y6F3E4</accession>